<protein>
    <recommendedName>
        <fullName evidence="3">Endonuclease/exonuclease/phosphatase domain-containing protein</fullName>
    </recommendedName>
</protein>
<dbReference type="InterPro" id="IPR036691">
    <property type="entry name" value="Endo/exonu/phosph_ase_sf"/>
</dbReference>
<evidence type="ECO:0008006" key="3">
    <source>
        <dbReference type="Google" id="ProtNLM"/>
    </source>
</evidence>
<gene>
    <name evidence="1" type="ORF">Dsin_022331</name>
</gene>
<evidence type="ECO:0000313" key="2">
    <source>
        <dbReference type="Proteomes" id="UP001281410"/>
    </source>
</evidence>
<sequence length="243" mass="28349">MRTLAWNARGLGGPRAIHILQNLKREMDPEIMFLMETKLGVQALERIRIKLGYLGKLVVESVGRSGGLCLFWSDRICADLISFSRFHIDVKITSSESKLLRFDWLLWQSRFNTTGPFVDVVTEEGPPRQRRLIEEFREAVDDCELMDIGFRGPGFTWSNRRDGSAMVQERLDRGFQYLLWHQMFPNSFVQHLGYWKSDHRPILVEILTASDQYLVVGERRRRRFHFEACWADCEECDVLASSS</sequence>
<dbReference type="Proteomes" id="UP001281410">
    <property type="component" value="Unassembled WGS sequence"/>
</dbReference>
<dbReference type="EMBL" id="JANJYJ010000007">
    <property type="protein sequence ID" value="KAK3198916.1"/>
    <property type="molecule type" value="Genomic_DNA"/>
</dbReference>
<dbReference type="Gene3D" id="3.60.10.10">
    <property type="entry name" value="Endonuclease/exonuclease/phosphatase"/>
    <property type="match status" value="2"/>
</dbReference>
<reference evidence="1" key="1">
    <citation type="journal article" date="2023" name="Plant J.">
        <title>Genome sequences and population genomics provide insights into the demographic history, inbreeding, and mutation load of two 'living fossil' tree species of Dipteronia.</title>
        <authorList>
            <person name="Feng Y."/>
            <person name="Comes H.P."/>
            <person name="Chen J."/>
            <person name="Zhu S."/>
            <person name="Lu R."/>
            <person name="Zhang X."/>
            <person name="Li P."/>
            <person name="Qiu J."/>
            <person name="Olsen K.M."/>
            <person name="Qiu Y."/>
        </authorList>
    </citation>
    <scope>NUCLEOTIDE SEQUENCE</scope>
    <source>
        <strain evidence="1">NBL</strain>
    </source>
</reference>
<dbReference type="PANTHER" id="PTHR33710">
    <property type="entry name" value="BNAC02G09200D PROTEIN"/>
    <property type="match status" value="1"/>
</dbReference>
<dbReference type="AlphaFoldDB" id="A0AAE0A2M5"/>
<name>A0AAE0A2M5_9ROSI</name>
<comment type="caution">
    <text evidence="1">The sequence shown here is derived from an EMBL/GenBank/DDBJ whole genome shotgun (WGS) entry which is preliminary data.</text>
</comment>
<dbReference type="SUPFAM" id="SSF56219">
    <property type="entry name" value="DNase I-like"/>
    <property type="match status" value="1"/>
</dbReference>
<keyword evidence="2" id="KW-1185">Reference proteome</keyword>
<accession>A0AAE0A2M5</accession>
<organism evidence="1 2">
    <name type="scientific">Dipteronia sinensis</name>
    <dbReference type="NCBI Taxonomy" id="43782"/>
    <lineage>
        <taxon>Eukaryota</taxon>
        <taxon>Viridiplantae</taxon>
        <taxon>Streptophyta</taxon>
        <taxon>Embryophyta</taxon>
        <taxon>Tracheophyta</taxon>
        <taxon>Spermatophyta</taxon>
        <taxon>Magnoliopsida</taxon>
        <taxon>eudicotyledons</taxon>
        <taxon>Gunneridae</taxon>
        <taxon>Pentapetalae</taxon>
        <taxon>rosids</taxon>
        <taxon>malvids</taxon>
        <taxon>Sapindales</taxon>
        <taxon>Sapindaceae</taxon>
        <taxon>Hippocastanoideae</taxon>
        <taxon>Acereae</taxon>
        <taxon>Dipteronia</taxon>
    </lineage>
</organism>
<evidence type="ECO:0000313" key="1">
    <source>
        <dbReference type="EMBL" id="KAK3198916.1"/>
    </source>
</evidence>
<proteinExistence type="predicted"/>
<dbReference type="PANTHER" id="PTHR33710:SF77">
    <property type="entry name" value="DNASE I-LIKE SUPERFAMILY PROTEIN"/>
    <property type="match status" value="1"/>
</dbReference>